<dbReference type="PANTHER" id="PTHR11579:SF0">
    <property type="entry name" value="PROTEIN-L-ISOASPARTATE(D-ASPARTATE) O-METHYLTRANSFERASE"/>
    <property type="match status" value="1"/>
</dbReference>
<protein>
    <recommendedName>
        <fullName evidence="4">Protein-L-isoaspartate O-methyltransferase</fullName>
        <ecNumber evidence="3">2.1.1.77</ecNumber>
    </recommendedName>
    <alternativeName>
        <fullName evidence="11">L-isoaspartyl protein carboxyl methyltransferase</fullName>
    </alternativeName>
    <alternativeName>
        <fullName evidence="9">Protein L-isoaspartyl methyltransferase</fullName>
    </alternativeName>
    <alternativeName>
        <fullName evidence="10">Protein-beta-aspartate methyltransferase</fullName>
    </alternativeName>
</protein>
<reference evidence="12" key="1">
    <citation type="submission" date="2022-06" db="EMBL/GenBank/DDBJ databases">
        <title>Genome public.</title>
        <authorList>
            <person name="Sun Q."/>
        </authorList>
    </citation>
    <scope>NUCLEOTIDE SEQUENCE</scope>
    <source>
        <strain evidence="12">CWNU-1</strain>
    </source>
</reference>
<keyword evidence="6 12" id="KW-0489">Methyltransferase</keyword>
<name>A0ABT0UHB3_9ACTN</name>
<keyword evidence="8" id="KW-0949">S-adenosyl-L-methionine</keyword>
<dbReference type="InterPro" id="IPR029063">
    <property type="entry name" value="SAM-dependent_MTases_sf"/>
</dbReference>
<evidence type="ECO:0000256" key="9">
    <source>
        <dbReference type="ARBA" id="ARBA00030757"/>
    </source>
</evidence>
<evidence type="ECO:0000256" key="4">
    <source>
        <dbReference type="ARBA" id="ARBA00013346"/>
    </source>
</evidence>
<dbReference type="EC" id="2.1.1.77" evidence="3"/>
<accession>A0ABT0UHB3</accession>
<dbReference type="SUPFAM" id="SSF53335">
    <property type="entry name" value="S-adenosyl-L-methionine-dependent methyltransferases"/>
    <property type="match status" value="1"/>
</dbReference>
<evidence type="ECO:0000256" key="8">
    <source>
        <dbReference type="ARBA" id="ARBA00022691"/>
    </source>
</evidence>
<keyword evidence="13" id="KW-1185">Reference proteome</keyword>
<dbReference type="Pfam" id="PF01135">
    <property type="entry name" value="PCMT"/>
    <property type="match status" value="1"/>
</dbReference>
<dbReference type="GO" id="GO:0008168">
    <property type="term" value="F:methyltransferase activity"/>
    <property type="evidence" value="ECO:0007669"/>
    <property type="project" value="UniProtKB-KW"/>
</dbReference>
<sequence>MSSPARLVEILAAKGALVAGWESAVATVPRELFVPDSIDARGRAVLRSSQLAEWRTWVYDDVALTTQINDGDETAVGIYQLPTSSSSMPSVMLHMLDLLQVNPGQRVLEAGAGTGYNAAWLAHRLGSQQVTSVDIDPVLVERAAKNVAAAGYTPGIVCGDADQGWPPGAPYDRLIATYTVPAVPYAWIEQTPRGRIVTPWGGSFFPHSFLSLDVEAGVGRGRFSGFPSFMRTRNQRPHRGYLRDFLHHTDQATTSHTAVNPWHLVGDSDALFYIGLTLPDAWYVLVEAADDSGEATLWLLADDRGSWASVDYAPGRTDYVVESYGPRQLWDETEAAYRTWEHLGHPTRDRTGLTVTADGERVWLDTEDHIIV</sequence>
<dbReference type="InterPro" id="IPR000682">
    <property type="entry name" value="PCMT"/>
</dbReference>
<comment type="similarity">
    <text evidence="2">Belongs to the methyltransferase superfamily. L-isoaspartyl/D-aspartyl protein methyltransferase family.</text>
</comment>
<dbReference type="GO" id="GO:0032259">
    <property type="term" value="P:methylation"/>
    <property type="evidence" value="ECO:0007669"/>
    <property type="project" value="UniProtKB-KW"/>
</dbReference>
<evidence type="ECO:0000256" key="5">
    <source>
        <dbReference type="ARBA" id="ARBA00022490"/>
    </source>
</evidence>
<dbReference type="RefSeq" id="WP_250918166.1">
    <property type="nucleotide sequence ID" value="NZ_JAMQAW010000006.1"/>
</dbReference>
<evidence type="ECO:0000256" key="7">
    <source>
        <dbReference type="ARBA" id="ARBA00022679"/>
    </source>
</evidence>
<dbReference type="PANTHER" id="PTHR11579">
    <property type="entry name" value="PROTEIN-L-ISOASPARTATE O-METHYLTRANSFERASE"/>
    <property type="match status" value="1"/>
</dbReference>
<comment type="subcellular location">
    <subcellularLocation>
        <location evidence="1">Cytoplasm</location>
    </subcellularLocation>
</comment>
<keyword evidence="7" id="KW-0808">Transferase</keyword>
<gene>
    <name evidence="12" type="ORF">NBG84_05700</name>
</gene>
<evidence type="ECO:0000256" key="11">
    <source>
        <dbReference type="ARBA" id="ARBA00031350"/>
    </source>
</evidence>
<evidence type="ECO:0000313" key="13">
    <source>
        <dbReference type="Proteomes" id="UP001431429"/>
    </source>
</evidence>
<dbReference type="Gene3D" id="3.40.50.150">
    <property type="entry name" value="Vaccinia Virus protein VP39"/>
    <property type="match status" value="1"/>
</dbReference>
<evidence type="ECO:0000256" key="3">
    <source>
        <dbReference type="ARBA" id="ARBA00011890"/>
    </source>
</evidence>
<evidence type="ECO:0000313" key="12">
    <source>
        <dbReference type="EMBL" id="MCM2387809.1"/>
    </source>
</evidence>
<dbReference type="Proteomes" id="UP001431429">
    <property type="component" value="Unassembled WGS sequence"/>
</dbReference>
<proteinExistence type="inferred from homology"/>
<comment type="caution">
    <text evidence="12">The sequence shown here is derived from an EMBL/GenBank/DDBJ whole genome shotgun (WGS) entry which is preliminary data.</text>
</comment>
<dbReference type="CDD" id="cd02440">
    <property type="entry name" value="AdoMet_MTases"/>
    <property type="match status" value="1"/>
</dbReference>
<evidence type="ECO:0000256" key="6">
    <source>
        <dbReference type="ARBA" id="ARBA00022603"/>
    </source>
</evidence>
<organism evidence="12 13">
    <name type="scientific">Streptomyces albipurpureus</name>
    <dbReference type="NCBI Taxonomy" id="2897419"/>
    <lineage>
        <taxon>Bacteria</taxon>
        <taxon>Bacillati</taxon>
        <taxon>Actinomycetota</taxon>
        <taxon>Actinomycetes</taxon>
        <taxon>Kitasatosporales</taxon>
        <taxon>Streptomycetaceae</taxon>
        <taxon>Streptomyces</taxon>
    </lineage>
</organism>
<evidence type="ECO:0000256" key="2">
    <source>
        <dbReference type="ARBA" id="ARBA00005369"/>
    </source>
</evidence>
<evidence type="ECO:0000256" key="10">
    <source>
        <dbReference type="ARBA" id="ARBA00031323"/>
    </source>
</evidence>
<dbReference type="EMBL" id="JAMQAW010000006">
    <property type="protein sequence ID" value="MCM2387809.1"/>
    <property type="molecule type" value="Genomic_DNA"/>
</dbReference>
<keyword evidence="5" id="KW-0963">Cytoplasm</keyword>
<evidence type="ECO:0000256" key="1">
    <source>
        <dbReference type="ARBA" id="ARBA00004496"/>
    </source>
</evidence>